<reference evidence="2" key="1">
    <citation type="journal article" date="2011" name="Genome Res.">
        <title>Phylogeny-wide analysis of social amoeba genomes highlights ancient origins for complex intercellular communication.</title>
        <authorList>
            <person name="Heidel A.J."/>
            <person name="Lawal H.M."/>
            <person name="Felder M."/>
            <person name="Schilde C."/>
            <person name="Helps N.R."/>
            <person name="Tunggal B."/>
            <person name="Rivero F."/>
            <person name="John U."/>
            <person name="Schleicher M."/>
            <person name="Eichinger L."/>
            <person name="Platzer M."/>
            <person name="Noegel A.A."/>
            <person name="Schaap P."/>
            <person name="Gloeckner G."/>
        </authorList>
    </citation>
    <scope>NUCLEOTIDE SEQUENCE [LARGE SCALE GENOMIC DNA]</scope>
    <source>
        <strain evidence="2">SH3</strain>
    </source>
</reference>
<organism evidence="1 2">
    <name type="scientific">Cavenderia fasciculata</name>
    <name type="common">Slime mold</name>
    <name type="synonym">Dictyostelium fasciculatum</name>
    <dbReference type="NCBI Taxonomy" id="261658"/>
    <lineage>
        <taxon>Eukaryota</taxon>
        <taxon>Amoebozoa</taxon>
        <taxon>Evosea</taxon>
        <taxon>Eumycetozoa</taxon>
        <taxon>Dictyostelia</taxon>
        <taxon>Acytosteliales</taxon>
        <taxon>Cavenderiaceae</taxon>
        <taxon>Cavenderia</taxon>
    </lineage>
</organism>
<dbReference type="AlphaFoldDB" id="F4QDR4"/>
<accession>F4QDR4</accession>
<dbReference type="KEGG" id="dfa:DFA_11622"/>
<keyword evidence="2" id="KW-1185">Reference proteome</keyword>
<dbReference type="EMBL" id="GL883029">
    <property type="protein sequence ID" value="EGG13861.1"/>
    <property type="molecule type" value="Genomic_DNA"/>
</dbReference>
<protein>
    <submittedName>
        <fullName evidence="1">Uncharacterized protein</fullName>
    </submittedName>
</protein>
<gene>
    <name evidence="1" type="ORF">DFA_11622</name>
</gene>
<proteinExistence type="predicted"/>
<evidence type="ECO:0000313" key="2">
    <source>
        <dbReference type="Proteomes" id="UP000007797"/>
    </source>
</evidence>
<dbReference type="RefSeq" id="XP_004350569.1">
    <property type="nucleotide sequence ID" value="XM_004350518.1"/>
</dbReference>
<evidence type="ECO:0000313" key="1">
    <source>
        <dbReference type="EMBL" id="EGG13861.1"/>
    </source>
</evidence>
<dbReference type="Proteomes" id="UP000007797">
    <property type="component" value="Unassembled WGS sequence"/>
</dbReference>
<sequence length="56" mass="6191">MLFTALTNLNKVSFQTKEMSNGTFNQMNSQSSQSINRISAGKNDIFGAPKSTRSFN</sequence>
<name>F4QDR4_CACFS</name>
<dbReference type="GeneID" id="14865764"/>